<protein>
    <recommendedName>
        <fullName evidence="2">UspA domain-containing protein</fullName>
    </recommendedName>
</protein>
<evidence type="ECO:0000259" key="2">
    <source>
        <dbReference type="Pfam" id="PF00582"/>
    </source>
</evidence>
<accession>A0AAD9J0Y1</accession>
<feature type="domain" description="UspA" evidence="2">
    <location>
        <begin position="34"/>
        <end position="171"/>
    </location>
</feature>
<comment type="caution">
    <text evidence="3">The sequence shown here is derived from an EMBL/GenBank/DDBJ whole genome shotgun (WGS) entry which is preliminary data.</text>
</comment>
<dbReference type="InterPro" id="IPR006015">
    <property type="entry name" value="Universal_stress_UspA"/>
</dbReference>
<evidence type="ECO:0000313" key="3">
    <source>
        <dbReference type="EMBL" id="KAK2143615.1"/>
    </source>
</evidence>
<gene>
    <name evidence="3" type="ORF">LSH36_826g02042</name>
</gene>
<name>A0AAD9J0Y1_9ANNE</name>
<evidence type="ECO:0000313" key="4">
    <source>
        <dbReference type="Proteomes" id="UP001208570"/>
    </source>
</evidence>
<dbReference type="PRINTS" id="PR01438">
    <property type="entry name" value="UNVRSLSTRESS"/>
</dbReference>
<dbReference type="CDD" id="cd23659">
    <property type="entry name" value="USP_At3g01520-like"/>
    <property type="match status" value="1"/>
</dbReference>
<keyword evidence="4" id="KW-1185">Reference proteome</keyword>
<proteinExistence type="predicted"/>
<dbReference type="Gene3D" id="3.40.50.620">
    <property type="entry name" value="HUPs"/>
    <property type="match status" value="1"/>
</dbReference>
<dbReference type="Proteomes" id="UP001208570">
    <property type="component" value="Unassembled WGS sequence"/>
</dbReference>
<evidence type="ECO:0000256" key="1">
    <source>
        <dbReference type="SAM" id="MobiDB-lite"/>
    </source>
</evidence>
<dbReference type="EMBL" id="JAODUP010000826">
    <property type="protein sequence ID" value="KAK2143615.1"/>
    <property type="molecule type" value="Genomic_DNA"/>
</dbReference>
<dbReference type="InterPro" id="IPR014729">
    <property type="entry name" value="Rossmann-like_a/b/a_fold"/>
</dbReference>
<dbReference type="InterPro" id="IPR006016">
    <property type="entry name" value="UspA"/>
</dbReference>
<organism evidence="3 4">
    <name type="scientific">Paralvinella palmiformis</name>
    <dbReference type="NCBI Taxonomy" id="53620"/>
    <lineage>
        <taxon>Eukaryota</taxon>
        <taxon>Metazoa</taxon>
        <taxon>Spiralia</taxon>
        <taxon>Lophotrochozoa</taxon>
        <taxon>Annelida</taxon>
        <taxon>Polychaeta</taxon>
        <taxon>Sedentaria</taxon>
        <taxon>Canalipalpata</taxon>
        <taxon>Terebellida</taxon>
        <taxon>Terebelliformia</taxon>
        <taxon>Alvinellidae</taxon>
        <taxon>Paralvinella</taxon>
    </lineage>
</organism>
<dbReference type="PANTHER" id="PTHR46989">
    <property type="entry name" value="USP DOMAIN-CONTAINING PROTEIN"/>
    <property type="match status" value="1"/>
</dbReference>
<dbReference type="PANTHER" id="PTHR46989:SF3">
    <property type="entry name" value="USPA DOMAIN-CONTAINING PROTEIN"/>
    <property type="match status" value="1"/>
</dbReference>
<dbReference type="AlphaFoldDB" id="A0AAD9J0Y1"/>
<dbReference type="Pfam" id="PF00582">
    <property type="entry name" value="Usp"/>
    <property type="match status" value="1"/>
</dbReference>
<feature type="compositionally biased region" description="Polar residues" evidence="1">
    <location>
        <begin position="1"/>
        <end position="16"/>
    </location>
</feature>
<feature type="region of interest" description="Disordered" evidence="1">
    <location>
        <begin position="1"/>
        <end position="21"/>
    </location>
</feature>
<sequence>MGGYLSNSGSQAQNNLPDPYIRWKPEKPKGGDVVLIPVDDSSHAETAFDWYVRHMHKPSNTVRLLYCVDMRYTSCYNLKGKDFKDELEEKKRTASYLSEKYYKKLSDFGVLGSVQTFVGSPGEVILDHAIRTNTSAIIMGSRNLGLIRRTLLGSISCYVVNHSKVPVTIVPCEA</sequence>
<reference evidence="3" key="1">
    <citation type="journal article" date="2023" name="Mol. Biol. Evol.">
        <title>Third-Generation Sequencing Reveals the Adaptive Role of the Epigenome in Three Deep-Sea Polychaetes.</title>
        <authorList>
            <person name="Perez M."/>
            <person name="Aroh O."/>
            <person name="Sun Y."/>
            <person name="Lan Y."/>
            <person name="Juniper S.K."/>
            <person name="Young C.R."/>
            <person name="Angers B."/>
            <person name="Qian P.Y."/>
        </authorList>
    </citation>
    <scope>NUCLEOTIDE SEQUENCE</scope>
    <source>
        <strain evidence="3">P08H-3</strain>
    </source>
</reference>
<dbReference type="SUPFAM" id="SSF52402">
    <property type="entry name" value="Adenine nucleotide alpha hydrolases-like"/>
    <property type="match status" value="1"/>
</dbReference>